<dbReference type="Proteomes" id="UP000000321">
    <property type="component" value="Unassembled WGS sequence"/>
</dbReference>
<dbReference type="HOGENOM" id="CLU_000445_70_50_5"/>
<dbReference type="GO" id="GO:0003824">
    <property type="term" value="F:catalytic activity"/>
    <property type="evidence" value="ECO:0007669"/>
    <property type="project" value="UniProtKB-ARBA"/>
</dbReference>
<reference evidence="4 5" key="1">
    <citation type="journal article" date="2008" name="Appl. Environ. Microbiol.">
        <title>Genomic insights into Mn(II) oxidation by the marine alphaproteobacterium Aurantimonas sp. strain SI85-9A1.</title>
        <authorList>
            <person name="Dick G.J."/>
            <person name="Podell S."/>
            <person name="Johnson H.A."/>
            <person name="Rivera-Espinoza Y."/>
            <person name="Bernier-Latmani R."/>
            <person name="McCarthy J.K."/>
            <person name="Torpey J.W."/>
            <person name="Clement B.G."/>
            <person name="Gaasterland T."/>
            <person name="Tebo B.M."/>
        </authorList>
    </citation>
    <scope>NUCLEOTIDE SEQUENCE [LARGE SCALE GENOMIC DNA]</scope>
    <source>
        <strain evidence="4 5">SI85-9A1</strain>
    </source>
</reference>
<dbReference type="EMBL" id="AAPJ01000002">
    <property type="protein sequence ID" value="EAS50651.1"/>
    <property type="molecule type" value="Genomic_DNA"/>
</dbReference>
<dbReference type="InterPro" id="IPR001633">
    <property type="entry name" value="EAL_dom"/>
</dbReference>
<dbReference type="SMART" id="SM00267">
    <property type="entry name" value="GGDEF"/>
    <property type="match status" value="1"/>
</dbReference>
<evidence type="ECO:0000259" key="2">
    <source>
        <dbReference type="PROSITE" id="PS50883"/>
    </source>
</evidence>
<dbReference type="CDD" id="cd01949">
    <property type="entry name" value="GGDEF"/>
    <property type="match status" value="1"/>
</dbReference>
<dbReference type="PANTHER" id="PTHR44757">
    <property type="entry name" value="DIGUANYLATE CYCLASE DGCP"/>
    <property type="match status" value="1"/>
</dbReference>
<dbReference type="PROSITE" id="PS50887">
    <property type="entry name" value="GGDEF"/>
    <property type="match status" value="1"/>
</dbReference>
<dbReference type="PANTHER" id="PTHR44757:SF2">
    <property type="entry name" value="BIOFILM ARCHITECTURE MAINTENANCE PROTEIN MBAA"/>
    <property type="match status" value="1"/>
</dbReference>
<keyword evidence="1" id="KW-0472">Membrane</keyword>
<organism evidence="4 5">
    <name type="scientific">Aurantimonas manganoxydans (strain ATCC BAA-1229 / DSM 21871 / SI85-9A1)</name>
    <dbReference type="NCBI Taxonomy" id="287752"/>
    <lineage>
        <taxon>Bacteria</taxon>
        <taxon>Pseudomonadati</taxon>
        <taxon>Pseudomonadota</taxon>
        <taxon>Alphaproteobacteria</taxon>
        <taxon>Hyphomicrobiales</taxon>
        <taxon>Aurantimonadaceae</taxon>
        <taxon>Aurantimonas</taxon>
    </lineage>
</organism>
<dbReference type="SMART" id="SM00052">
    <property type="entry name" value="EAL"/>
    <property type="match status" value="1"/>
</dbReference>
<keyword evidence="1" id="KW-0812">Transmembrane</keyword>
<keyword evidence="1" id="KW-1133">Transmembrane helix</keyword>
<dbReference type="NCBIfam" id="TIGR00254">
    <property type="entry name" value="GGDEF"/>
    <property type="match status" value="1"/>
</dbReference>
<dbReference type="InterPro" id="IPR043128">
    <property type="entry name" value="Rev_trsase/Diguanyl_cyclase"/>
</dbReference>
<evidence type="ECO:0000313" key="5">
    <source>
        <dbReference type="Proteomes" id="UP000000321"/>
    </source>
</evidence>
<feature type="domain" description="GGDEF" evidence="3">
    <location>
        <begin position="211"/>
        <end position="345"/>
    </location>
</feature>
<dbReference type="InterPro" id="IPR000160">
    <property type="entry name" value="GGDEF_dom"/>
</dbReference>
<dbReference type="SUPFAM" id="SSF55073">
    <property type="entry name" value="Nucleotide cyclase"/>
    <property type="match status" value="1"/>
</dbReference>
<dbReference type="InterPro" id="IPR029787">
    <property type="entry name" value="Nucleotide_cyclase"/>
</dbReference>
<gene>
    <name evidence="4" type="ORF">SI859A1_00771</name>
</gene>
<dbReference type="AlphaFoldDB" id="Q1YK72"/>
<comment type="caution">
    <text evidence="4">The sequence shown here is derived from an EMBL/GenBank/DDBJ whole genome shotgun (WGS) entry which is preliminary data.</text>
</comment>
<dbReference type="InterPro" id="IPR035919">
    <property type="entry name" value="EAL_sf"/>
</dbReference>
<dbReference type="PROSITE" id="PS50883">
    <property type="entry name" value="EAL"/>
    <property type="match status" value="1"/>
</dbReference>
<sequence>MTSQPTERAVIAPSMLRFTTILALIVSVLVAFVPPALHFYYGLQYAEGSLAAEARLNSRLVSQIVGRNPQMWQFETLRIDEIIAFTDATVTKTLLNAEGGEVSRIGAAALPWPTVSTTHPVYDSGAVAGRIVITQSLFALARTSALLFLVCAAGALGVFFALRTLPLRLLRRAADRASFLASHDPLTQLPNRSLFNEWLVRSVADVDRQDGSMAVLCLDLDHFKEVNDLLGHAAGDELLRQVTERMTATLRRYDILARLGGDEFAIIQKHFAQPAGSARLAERLIEELSKPFDLKGNEVLIGVSIGVALRRDPEDRDGQDLLRQADMAMYRAKGEGRGTFRYFEDAMNDRLVARKKVELALRHAIARNELQLHYQPQIDMKTNSVKGVEALIRWYRGEDGIVQPNDFIQLAEETGLIIPIGEWVIREACRQAGDWPELTFAVNVSPVQFRHGNLVETVRSALAEAGVEPHRLEIEITENVLLSHTDETIETLRALQAMGVRIAMDDFGTGYSSLSYLRRFPFDKIKIDRSFTSDLGTCFDADSIVAAVINLGAAMGMVSNAEGVETLEQAELLRAQGCNEVQGFLYSRPVPSASIAQLLADWKSKAAEMQPVAPETVVQPFARFAPELTQAS</sequence>
<feature type="transmembrane region" description="Helical" evidence="1">
    <location>
        <begin position="21"/>
        <end position="41"/>
    </location>
</feature>
<dbReference type="OrthoDB" id="9814202at2"/>
<dbReference type="Pfam" id="PF00990">
    <property type="entry name" value="GGDEF"/>
    <property type="match status" value="1"/>
</dbReference>
<protein>
    <submittedName>
        <fullName evidence="4">Putative sensory protein, diguanylate cyclase</fullName>
    </submittedName>
</protein>
<dbReference type="BioCyc" id="AURANTIMONAS:SI859A1_00771-MONOMER"/>
<dbReference type="RefSeq" id="WP_009208643.1">
    <property type="nucleotide sequence ID" value="NZ_BBWP01000064.1"/>
</dbReference>
<dbReference type="CDD" id="cd01948">
    <property type="entry name" value="EAL"/>
    <property type="match status" value="1"/>
</dbReference>
<dbReference type="Pfam" id="PF00563">
    <property type="entry name" value="EAL"/>
    <property type="match status" value="1"/>
</dbReference>
<keyword evidence="5" id="KW-1185">Reference proteome</keyword>
<accession>Q1YK72</accession>
<feature type="transmembrane region" description="Helical" evidence="1">
    <location>
        <begin position="145"/>
        <end position="162"/>
    </location>
</feature>
<evidence type="ECO:0000259" key="3">
    <source>
        <dbReference type="PROSITE" id="PS50887"/>
    </source>
</evidence>
<dbReference type="Gene3D" id="3.30.70.270">
    <property type="match status" value="1"/>
</dbReference>
<evidence type="ECO:0000313" key="4">
    <source>
        <dbReference type="EMBL" id="EAS50651.1"/>
    </source>
</evidence>
<dbReference type="SUPFAM" id="SSF141868">
    <property type="entry name" value="EAL domain-like"/>
    <property type="match status" value="1"/>
</dbReference>
<dbReference type="Gene3D" id="3.20.20.450">
    <property type="entry name" value="EAL domain"/>
    <property type="match status" value="1"/>
</dbReference>
<name>Q1YK72_AURMS</name>
<evidence type="ECO:0000256" key="1">
    <source>
        <dbReference type="SAM" id="Phobius"/>
    </source>
</evidence>
<dbReference type="FunFam" id="3.30.70.270:FF:000001">
    <property type="entry name" value="Diguanylate cyclase domain protein"/>
    <property type="match status" value="1"/>
</dbReference>
<feature type="domain" description="EAL" evidence="2">
    <location>
        <begin position="354"/>
        <end position="603"/>
    </location>
</feature>
<proteinExistence type="predicted"/>
<dbReference type="InterPro" id="IPR052155">
    <property type="entry name" value="Biofilm_reg_signaling"/>
</dbReference>